<evidence type="ECO:0000256" key="1">
    <source>
        <dbReference type="SAM" id="MobiDB-lite"/>
    </source>
</evidence>
<evidence type="ECO:0000313" key="2">
    <source>
        <dbReference type="EMBL" id="WWD05945.1"/>
    </source>
</evidence>
<dbReference type="AlphaFoldDB" id="A0AAX4KHT2"/>
<dbReference type="RefSeq" id="XP_066083912.1">
    <property type="nucleotide sequence ID" value="XM_066227815.1"/>
</dbReference>
<feature type="compositionally biased region" description="Polar residues" evidence="1">
    <location>
        <begin position="1"/>
        <end position="15"/>
    </location>
</feature>
<keyword evidence="3" id="KW-1185">Reference proteome</keyword>
<name>A0AAX4KHT2_9TREE</name>
<gene>
    <name evidence="2" type="ORF">V865_004030</name>
</gene>
<reference evidence="2 3" key="1">
    <citation type="submission" date="2024-01" db="EMBL/GenBank/DDBJ databases">
        <title>Comparative genomics of Cryptococcus and Kwoniella reveals pathogenesis evolution and contrasting modes of karyotype evolution via chromosome fusion or intercentromeric recombination.</title>
        <authorList>
            <person name="Coelho M.A."/>
            <person name="David-Palma M."/>
            <person name="Shea T."/>
            <person name="Bowers K."/>
            <person name="McGinley-Smith S."/>
            <person name="Mohammad A.W."/>
            <person name="Gnirke A."/>
            <person name="Yurkov A.M."/>
            <person name="Nowrousian M."/>
            <person name="Sun S."/>
            <person name="Cuomo C.A."/>
            <person name="Heitman J."/>
        </authorList>
    </citation>
    <scope>NUCLEOTIDE SEQUENCE [LARGE SCALE GENOMIC DNA]</scope>
    <source>
        <strain evidence="2 3">PYCC6329</strain>
    </source>
</reference>
<dbReference type="KEGG" id="ker:91102832"/>
<evidence type="ECO:0000313" key="3">
    <source>
        <dbReference type="Proteomes" id="UP001358614"/>
    </source>
</evidence>
<dbReference type="Proteomes" id="UP001358614">
    <property type="component" value="Chromosome 1"/>
</dbReference>
<organism evidence="2 3">
    <name type="scientific">Kwoniella europaea PYCC6329</name>
    <dbReference type="NCBI Taxonomy" id="1423913"/>
    <lineage>
        <taxon>Eukaryota</taxon>
        <taxon>Fungi</taxon>
        <taxon>Dikarya</taxon>
        <taxon>Basidiomycota</taxon>
        <taxon>Agaricomycotina</taxon>
        <taxon>Tremellomycetes</taxon>
        <taxon>Tremellales</taxon>
        <taxon>Cryptococcaceae</taxon>
        <taxon>Kwoniella</taxon>
    </lineage>
</organism>
<feature type="region of interest" description="Disordered" evidence="1">
    <location>
        <begin position="1"/>
        <end position="92"/>
    </location>
</feature>
<feature type="compositionally biased region" description="Polar residues" evidence="1">
    <location>
        <begin position="22"/>
        <end position="57"/>
    </location>
</feature>
<proteinExistence type="predicted"/>
<dbReference type="GeneID" id="91102832"/>
<sequence length="92" mass="10221">MPYTPGNRTTPSSQEQSKHDVFTSSSDATENPTQAQTQDHSRSTSGGTVHSDTANSTNEHDGWSQGMLENLWYSDPDMNPDTPMGRFIHHQQ</sequence>
<accession>A0AAX4KHT2</accession>
<protein>
    <submittedName>
        <fullName evidence="2">Uncharacterized protein</fullName>
    </submittedName>
</protein>
<dbReference type="EMBL" id="CP144089">
    <property type="protein sequence ID" value="WWD05945.1"/>
    <property type="molecule type" value="Genomic_DNA"/>
</dbReference>